<dbReference type="Proteomes" id="UP000078200">
    <property type="component" value="Unassembled WGS sequence"/>
</dbReference>
<sequence>MKLRIALKNTMKLRKSLNLYKEDVSLYNGFEKLDQNASDEENVLTSSNSGSILPNRKDIRKKMPTSENKFEFNMCKRKGKEEQMGQQYSTNTNVITNAAISSSVTEVDIYSFSITNMKNTEKVLNHPQSSGQVNQKSPHL</sequence>
<name>A0A1A9VDC9_GLOAU</name>
<dbReference type="AlphaFoldDB" id="A0A1A9VDC9"/>
<reference evidence="2" key="1">
    <citation type="submission" date="2020-05" db="UniProtKB">
        <authorList>
            <consortium name="EnsemblMetazoa"/>
        </authorList>
    </citation>
    <scope>IDENTIFICATION</scope>
    <source>
        <strain evidence="2">TTRI</strain>
    </source>
</reference>
<evidence type="ECO:0000313" key="3">
    <source>
        <dbReference type="Proteomes" id="UP000078200"/>
    </source>
</evidence>
<organism evidence="2 3">
    <name type="scientific">Glossina austeni</name>
    <name type="common">Savannah tsetse fly</name>
    <dbReference type="NCBI Taxonomy" id="7395"/>
    <lineage>
        <taxon>Eukaryota</taxon>
        <taxon>Metazoa</taxon>
        <taxon>Ecdysozoa</taxon>
        <taxon>Arthropoda</taxon>
        <taxon>Hexapoda</taxon>
        <taxon>Insecta</taxon>
        <taxon>Pterygota</taxon>
        <taxon>Neoptera</taxon>
        <taxon>Endopterygota</taxon>
        <taxon>Diptera</taxon>
        <taxon>Brachycera</taxon>
        <taxon>Muscomorpha</taxon>
        <taxon>Hippoboscoidea</taxon>
        <taxon>Glossinidae</taxon>
        <taxon>Glossina</taxon>
    </lineage>
</organism>
<evidence type="ECO:0000256" key="1">
    <source>
        <dbReference type="SAM" id="MobiDB-lite"/>
    </source>
</evidence>
<protein>
    <submittedName>
        <fullName evidence="2">Uncharacterized protein</fullName>
    </submittedName>
</protein>
<dbReference type="VEuPathDB" id="VectorBase:GAUT033670"/>
<accession>A0A1A9VDC9</accession>
<keyword evidence="3" id="KW-1185">Reference proteome</keyword>
<proteinExistence type="predicted"/>
<dbReference type="EnsemblMetazoa" id="GAUT033670-RA">
    <property type="protein sequence ID" value="GAUT033670-PA"/>
    <property type="gene ID" value="GAUT033670"/>
</dbReference>
<feature type="compositionally biased region" description="Polar residues" evidence="1">
    <location>
        <begin position="43"/>
        <end position="52"/>
    </location>
</feature>
<evidence type="ECO:0000313" key="2">
    <source>
        <dbReference type="EnsemblMetazoa" id="GAUT033670-PA"/>
    </source>
</evidence>
<feature type="region of interest" description="Disordered" evidence="1">
    <location>
        <begin position="40"/>
        <end position="68"/>
    </location>
</feature>